<evidence type="ECO:0000313" key="3">
    <source>
        <dbReference type="Proteomes" id="UP000053958"/>
    </source>
</evidence>
<evidence type="ECO:0000256" key="1">
    <source>
        <dbReference type="SAM" id="MobiDB-lite"/>
    </source>
</evidence>
<organism evidence="2 3">
    <name type="scientific">Rasamsonia emersonii (strain ATCC 16479 / CBS 393.64 / IMI 116815)</name>
    <dbReference type="NCBI Taxonomy" id="1408163"/>
    <lineage>
        <taxon>Eukaryota</taxon>
        <taxon>Fungi</taxon>
        <taxon>Dikarya</taxon>
        <taxon>Ascomycota</taxon>
        <taxon>Pezizomycotina</taxon>
        <taxon>Eurotiomycetes</taxon>
        <taxon>Eurotiomycetidae</taxon>
        <taxon>Eurotiales</taxon>
        <taxon>Trichocomaceae</taxon>
        <taxon>Rasamsonia</taxon>
    </lineage>
</organism>
<reference evidence="2 3" key="1">
    <citation type="submission" date="2015-04" db="EMBL/GenBank/DDBJ databases">
        <authorList>
            <person name="Heijne W.H."/>
            <person name="Fedorova N.D."/>
            <person name="Nierman W.C."/>
            <person name="Vollebregt A.W."/>
            <person name="Zhao Z."/>
            <person name="Wu L."/>
            <person name="Kumar M."/>
            <person name="Stam H."/>
            <person name="van den Berg M.A."/>
            <person name="Pel H.J."/>
        </authorList>
    </citation>
    <scope>NUCLEOTIDE SEQUENCE [LARGE SCALE GENOMIC DNA]</scope>
    <source>
        <strain evidence="2 3">CBS 393.64</strain>
    </source>
</reference>
<feature type="compositionally biased region" description="Acidic residues" evidence="1">
    <location>
        <begin position="421"/>
        <end position="432"/>
    </location>
</feature>
<feature type="region of interest" description="Disordered" evidence="1">
    <location>
        <begin position="161"/>
        <end position="257"/>
    </location>
</feature>
<dbReference type="Proteomes" id="UP000053958">
    <property type="component" value="Unassembled WGS sequence"/>
</dbReference>
<sequence length="614" mass="67226">MYILIYISTICICLHLHCHPPDNLRYLAIDQRSLVLPPPPDVVPDHAEDDHPARHDDAVVHRRRRHGCLGRPHAPEDDEQHVHACVGVVDDAHHAWQVPRPPDELAGRESNATRSWRGGAVVLRGLLRSELRLFRLVVRASRLRRVRLVADPLALDDRSARQDVRAVEPGDCQRDDVVERRRRADVDQRQQAGEGDDDANGDDGHLRPSVDLFHDGGKRRAHVACKGPRHARRRSGNARGAGPCQDEHDSAHDGGSGDGFDAVCGVLVRRPRTINIQSYEGLRGRTVKNLDKRKTRRRVQDRLHIAQTEQQRQHHDKPHHAVHQHAECDDPGDGHGRIGNLLREMDARIGADKGRDIAQKAHAVRQALRRPAALVQAAGEDKVRRVVRREVPQHSDDGDEAGDVEDDGHDLDAGQRAGNDGVDEDGHGDDEPGQQRALPLLGLVVGVVEDEQPLQHGAGEDGLGGHRGDPGQRGQPADDVAGEDAVARGREHVHPVVLAGSDGGHGCQLGDDGVHRQRRAPGDDEAVHQRAGPAVVEPLTEQRQHGLPGDQLADSEAEQRPEAEAPFQDLFLAQAGQDFVIAGLESRQGIGVRGGSGRVIWIRHGVYLQQDAGG</sequence>
<dbReference type="AlphaFoldDB" id="A0A0F4Z154"/>
<feature type="compositionally biased region" description="Basic and acidic residues" evidence="1">
    <location>
        <begin position="161"/>
        <end position="188"/>
    </location>
</feature>
<feature type="compositionally biased region" description="Basic and acidic residues" evidence="1">
    <location>
        <begin position="202"/>
        <end position="218"/>
    </location>
</feature>
<feature type="region of interest" description="Disordered" evidence="1">
    <location>
        <begin position="536"/>
        <end position="562"/>
    </location>
</feature>
<protein>
    <submittedName>
        <fullName evidence="2">Uncharacterized protein</fullName>
    </submittedName>
</protein>
<feature type="compositionally biased region" description="Basic residues" evidence="1">
    <location>
        <begin position="219"/>
        <end position="236"/>
    </location>
</feature>
<feature type="compositionally biased region" description="Basic and acidic residues" evidence="1">
    <location>
        <begin position="385"/>
        <end position="396"/>
    </location>
</feature>
<keyword evidence="3" id="KW-1185">Reference proteome</keyword>
<accession>A0A0F4Z154</accession>
<feature type="region of interest" description="Disordered" evidence="1">
    <location>
        <begin position="454"/>
        <end position="483"/>
    </location>
</feature>
<dbReference type="RefSeq" id="XP_013330433.1">
    <property type="nucleotide sequence ID" value="XM_013474979.1"/>
</dbReference>
<feature type="compositionally biased region" description="Acidic residues" evidence="1">
    <location>
        <begin position="397"/>
        <end position="409"/>
    </location>
</feature>
<comment type="caution">
    <text evidence="2">The sequence shown here is derived from an EMBL/GenBank/DDBJ whole genome shotgun (WGS) entry which is preliminary data.</text>
</comment>
<feature type="compositionally biased region" description="Basic residues" evidence="1">
    <location>
        <begin position="314"/>
        <end position="323"/>
    </location>
</feature>
<dbReference type="EMBL" id="LASV01000086">
    <property type="protein sequence ID" value="KKA23821.1"/>
    <property type="molecule type" value="Genomic_DNA"/>
</dbReference>
<proteinExistence type="predicted"/>
<dbReference type="GeneID" id="25314523"/>
<feature type="region of interest" description="Disordered" evidence="1">
    <location>
        <begin position="307"/>
        <end position="332"/>
    </location>
</feature>
<name>A0A0F4Z154_RASE3</name>
<feature type="region of interest" description="Disordered" evidence="1">
    <location>
        <begin position="385"/>
        <end position="435"/>
    </location>
</feature>
<evidence type="ECO:0000313" key="2">
    <source>
        <dbReference type="EMBL" id="KKA23821.1"/>
    </source>
</evidence>
<gene>
    <name evidence="2" type="ORF">T310_2172</name>
</gene>